<evidence type="ECO:0000256" key="1">
    <source>
        <dbReference type="ARBA" id="ARBA00004477"/>
    </source>
</evidence>
<organism evidence="14 15">
    <name type="scientific">Mycena chlorophos</name>
    <name type="common">Agaric fungus</name>
    <name type="synonym">Agaricus chlorophos</name>
    <dbReference type="NCBI Taxonomy" id="658473"/>
    <lineage>
        <taxon>Eukaryota</taxon>
        <taxon>Fungi</taxon>
        <taxon>Dikarya</taxon>
        <taxon>Basidiomycota</taxon>
        <taxon>Agaricomycotina</taxon>
        <taxon>Agaricomycetes</taxon>
        <taxon>Agaricomycetidae</taxon>
        <taxon>Agaricales</taxon>
        <taxon>Marasmiineae</taxon>
        <taxon>Mycenaceae</taxon>
        <taxon>Mycena</taxon>
    </lineage>
</organism>
<evidence type="ECO:0000256" key="6">
    <source>
        <dbReference type="ARBA" id="ARBA00022676"/>
    </source>
</evidence>
<keyword evidence="5 13" id="KW-0337">GPI-anchor biosynthesis</keyword>
<evidence type="ECO:0000256" key="4">
    <source>
        <dbReference type="ARBA" id="ARBA00013797"/>
    </source>
</evidence>
<keyword evidence="7 13" id="KW-0808">Transferase</keyword>
<keyword evidence="6 13" id="KW-0328">Glycosyltransferase</keyword>
<evidence type="ECO:0000256" key="8">
    <source>
        <dbReference type="ARBA" id="ARBA00022692"/>
    </source>
</evidence>
<dbReference type="EMBL" id="DF849584">
    <property type="protein sequence ID" value="GAT58230.1"/>
    <property type="molecule type" value="Genomic_DNA"/>
</dbReference>
<feature type="transmembrane region" description="Helical" evidence="13">
    <location>
        <begin position="421"/>
        <end position="444"/>
    </location>
</feature>
<evidence type="ECO:0000313" key="15">
    <source>
        <dbReference type="Proteomes" id="UP000815677"/>
    </source>
</evidence>
<dbReference type="Proteomes" id="UP000815677">
    <property type="component" value="Unassembled WGS sequence"/>
</dbReference>
<feature type="transmembrane region" description="Helical" evidence="13">
    <location>
        <begin position="250"/>
        <end position="274"/>
    </location>
</feature>
<keyword evidence="11 13" id="KW-0472">Membrane</keyword>
<feature type="transmembrane region" description="Helical" evidence="13">
    <location>
        <begin position="353"/>
        <end position="381"/>
    </location>
</feature>
<feature type="transmembrane region" description="Helical" evidence="13">
    <location>
        <begin position="323"/>
        <end position="341"/>
    </location>
</feature>
<comment type="function">
    <text evidence="12 13">Mannosyltransferase involved in glycosylphosphatidylinositol-anchor biosynthesis. Transfers the first alpha-1,4-mannose to GlcN-acyl-PI during GPI precursor assembly. Required for cell wall integrity.</text>
</comment>
<reference evidence="14" key="1">
    <citation type="submission" date="2014-09" db="EMBL/GenBank/DDBJ databases">
        <title>Genome sequence of the luminous mushroom Mycena chlorophos for searching fungal bioluminescence genes.</title>
        <authorList>
            <person name="Tanaka Y."/>
            <person name="Kasuga D."/>
            <person name="Oba Y."/>
            <person name="Hase S."/>
            <person name="Sato K."/>
            <person name="Oba Y."/>
            <person name="Sakakibara Y."/>
        </authorList>
    </citation>
    <scope>NUCLEOTIDE SEQUENCE</scope>
</reference>
<evidence type="ECO:0000256" key="7">
    <source>
        <dbReference type="ARBA" id="ARBA00022679"/>
    </source>
</evidence>
<comment type="pathway">
    <text evidence="2 13">Glycolipid biosynthesis; glycosylphosphatidylinositol-anchor biosynthesis.</text>
</comment>
<keyword evidence="10 13" id="KW-1133">Transmembrane helix</keyword>
<sequence>MCSGSDQRIRHGTPAFFQQIPSSVASQDGSWRQGFAAISRDCMPLSFRHVLALSAVIRVALVLYSEFHDAHSVVKYTDIDYRVFTDASRYLLRGNNAQGPLNLRVGDPYERETYRYTPLLALLLTPNEWLHPSFGKYLFSACDIFGGVLIYDLLVSCVRPVSTPAAATLYSSLHLLNPLVFTISTRGSSEAVLSLFVLLTLHAALKSRWTLAAVFLGLSAHWKIYPVIYGVACLGIVGGPSLINWQSVRFTLLSASTFFALGAVCYAIWGYPFLYESYLYHLHRLDHRHNFSPYFYLIYLTYPSFGGAAAADVPLWSRILRSPLISFLPQMTLALGAGLLFGRRKDDLPFAWFVQTAVFVVFNKVCTSQYFLWYLLLLPLLLPRLQSLSRRRSIAYGAVWAGTQALWLSEAYKLEFLGEQVYFGLWVRGLVYVAGNAWVLAGMIDAYR</sequence>
<accession>A0ABQ0M4I4</accession>
<comment type="similarity">
    <text evidence="3 13">Belongs to the PIGM family.</text>
</comment>
<feature type="transmembrane region" description="Helical" evidence="13">
    <location>
        <begin position="393"/>
        <end position="409"/>
    </location>
</feature>
<dbReference type="Pfam" id="PF05007">
    <property type="entry name" value="Mannosyl_trans"/>
    <property type="match status" value="1"/>
</dbReference>
<dbReference type="EC" id="2.4.1.-" evidence="13"/>
<name>A0ABQ0M4I4_MYCCL</name>
<feature type="transmembrane region" description="Helical" evidence="13">
    <location>
        <begin position="224"/>
        <end position="243"/>
    </location>
</feature>
<comment type="subcellular location">
    <subcellularLocation>
        <location evidence="1 13">Endoplasmic reticulum membrane</location>
        <topology evidence="1 13">Multi-pass membrane protein</topology>
    </subcellularLocation>
</comment>
<evidence type="ECO:0000256" key="5">
    <source>
        <dbReference type="ARBA" id="ARBA00022502"/>
    </source>
</evidence>
<dbReference type="PANTHER" id="PTHR12886">
    <property type="entry name" value="PIG-M MANNOSYLTRANSFERASE"/>
    <property type="match status" value="1"/>
</dbReference>
<evidence type="ECO:0000256" key="2">
    <source>
        <dbReference type="ARBA" id="ARBA00004687"/>
    </source>
</evidence>
<keyword evidence="8 13" id="KW-0812">Transmembrane</keyword>
<evidence type="ECO:0000256" key="13">
    <source>
        <dbReference type="RuleBase" id="RU365064"/>
    </source>
</evidence>
<gene>
    <name evidence="14" type="ORF">MCHLO_14683</name>
</gene>
<proteinExistence type="inferred from homology"/>
<evidence type="ECO:0000256" key="10">
    <source>
        <dbReference type="ARBA" id="ARBA00022989"/>
    </source>
</evidence>
<protein>
    <recommendedName>
        <fullName evidence="4 13">GPI mannosyltransferase 1</fullName>
        <ecNumber evidence="13">2.4.1.-</ecNumber>
    </recommendedName>
    <alternativeName>
        <fullName evidence="13">GPI mannosyltransferase I</fullName>
    </alternativeName>
</protein>
<keyword evidence="9 13" id="KW-0256">Endoplasmic reticulum</keyword>
<feature type="transmembrane region" description="Helical" evidence="13">
    <location>
        <begin position="192"/>
        <end position="218"/>
    </location>
</feature>
<dbReference type="InterPro" id="IPR007704">
    <property type="entry name" value="PIG-M"/>
</dbReference>
<evidence type="ECO:0000256" key="11">
    <source>
        <dbReference type="ARBA" id="ARBA00023136"/>
    </source>
</evidence>
<feature type="transmembrane region" description="Helical" evidence="13">
    <location>
        <begin position="294"/>
        <end position="316"/>
    </location>
</feature>
<evidence type="ECO:0000256" key="12">
    <source>
        <dbReference type="ARBA" id="ARBA00025399"/>
    </source>
</evidence>
<keyword evidence="15" id="KW-1185">Reference proteome</keyword>
<evidence type="ECO:0000256" key="9">
    <source>
        <dbReference type="ARBA" id="ARBA00022824"/>
    </source>
</evidence>
<evidence type="ECO:0000313" key="14">
    <source>
        <dbReference type="EMBL" id="GAT58230.1"/>
    </source>
</evidence>
<dbReference type="PANTHER" id="PTHR12886:SF0">
    <property type="entry name" value="GPI MANNOSYLTRANSFERASE 1"/>
    <property type="match status" value="1"/>
</dbReference>
<evidence type="ECO:0000256" key="3">
    <source>
        <dbReference type="ARBA" id="ARBA00011071"/>
    </source>
</evidence>